<dbReference type="EMBL" id="JAEVLS010000002">
    <property type="protein sequence ID" value="MBM0105194.1"/>
    <property type="molecule type" value="Genomic_DNA"/>
</dbReference>
<proteinExistence type="predicted"/>
<gene>
    <name evidence="2" type="ORF">JM946_10550</name>
</gene>
<name>A0ABS1WW56_9GAMM</name>
<dbReference type="PROSITE" id="PS51257">
    <property type="entry name" value="PROKAR_LIPOPROTEIN"/>
    <property type="match status" value="1"/>
</dbReference>
<sequence>MSAKYLLVLLAALALTGCATGPIGAHQSSMETVQTLRQSNMAAASVGEFVPAPTLQAARDKSVSVRGSSLKSPSANSFSAYLRDSLIQDLRSAGKYDPAAGTVITGQLTQNELNAAGFSKADATVGAKFVVTRGGASIYDKSISATHEWESSFIGAIAIPEAINQYTQMYSRLLDKLFADEEFKKAVAAN</sequence>
<keyword evidence="1" id="KW-0732">Signal</keyword>
<feature type="chain" id="PRO_5045677021" description="Lipoprotein" evidence="1">
    <location>
        <begin position="22"/>
        <end position="190"/>
    </location>
</feature>
<evidence type="ECO:0000313" key="2">
    <source>
        <dbReference type="EMBL" id="MBM0105194.1"/>
    </source>
</evidence>
<comment type="caution">
    <text evidence="2">The sequence shown here is derived from an EMBL/GenBank/DDBJ whole genome shotgun (WGS) entry which is preliminary data.</text>
</comment>
<reference evidence="2 3" key="1">
    <citation type="journal article" date="2021" name="Int. J. Syst. Evol. Microbiol.">
        <title>Steroidobacter gossypii sp. nov., isolated from soil of cotton cropping field.</title>
        <authorList>
            <person name="Huang R."/>
            <person name="Yang S."/>
            <person name="Zhen C."/>
            <person name="Liu W."/>
        </authorList>
    </citation>
    <scope>NUCLEOTIDE SEQUENCE [LARGE SCALE GENOMIC DNA]</scope>
    <source>
        <strain evidence="2 3">S1-65</strain>
    </source>
</reference>
<keyword evidence="3" id="KW-1185">Reference proteome</keyword>
<evidence type="ECO:0000256" key="1">
    <source>
        <dbReference type="SAM" id="SignalP"/>
    </source>
</evidence>
<dbReference type="RefSeq" id="WP_203167250.1">
    <property type="nucleotide sequence ID" value="NZ_JAEVLS010000002.1"/>
</dbReference>
<evidence type="ECO:0000313" key="3">
    <source>
        <dbReference type="Proteomes" id="UP000661077"/>
    </source>
</evidence>
<accession>A0ABS1WW56</accession>
<dbReference type="Proteomes" id="UP000661077">
    <property type="component" value="Unassembled WGS sequence"/>
</dbReference>
<protein>
    <recommendedName>
        <fullName evidence="4">Lipoprotein</fullName>
    </recommendedName>
</protein>
<organism evidence="2 3">
    <name type="scientific">Steroidobacter gossypii</name>
    <dbReference type="NCBI Taxonomy" id="2805490"/>
    <lineage>
        <taxon>Bacteria</taxon>
        <taxon>Pseudomonadati</taxon>
        <taxon>Pseudomonadota</taxon>
        <taxon>Gammaproteobacteria</taxon>
        <taxon>Steroidobacterales</taxon>
        <taxon>Steroidobacteraceae</taxon>
        <taxon>Steroidobacter</taxon>
    </lineage>
</organism>
<feature type="signal peptide" evidence="1">
    <location>
        <begin position="1"/>
        <end position="21"/>
    </location>
</feature>
<evidence type="ECO:0008006" key="4">
    <source>
        <dbReference type="Google" id="ProtNLM"/>
    </source>
</evidence>